<evidence type="ECO:0000256" key="2">
    <source>
        <dbReference type="ARBA" id="ARBA00022723"/>
    </source>
</evidence>
<evidence type="ECO:0000259" key="4">
    <source>
        <dbReference type="Pfam" id="PF13359"/>
    </source>
</evidence>
<feature type="domain" description="DDE Tnp4" evidence="4">
    <location>
        <begin position="362"/>
        <end position="526"/>
    </location>
</feature>
<dbReference type="Pfam" id="PF13359">
    <property type="entry name" value="DDE_Tnp_4"/>
    <property type="match status" value="1"/>
</dbReference>
<organism evidence="6 7">
    <name type="scientific">Frankliniella occidentalis</name>
    <name type="common">Western flower thrips</name>
    <name type="synonym">Euthrips occidentalis</name>
    <dbReference type="NCBI Taxonomy" id="133901"/>
    <lineage>
        <taxon>Eukaryota</taxon>
        <taxon>Metazoa</taxon>
        <taxon>Ecdysozoa</taxon>
        <taxon>Arthropoda</taxon>
        <taxon>Hexapoda</taxon>
        <taxon>Insecta</taxon>
        <taxon>Pterygota</taxon>
        <taxon>Neoptera</taxon>
        <taxon>Paraneoptera</taxon>
        <taxon>Thysanoptera</taxon>
        <taxon>Terebrantia</taxon>
        <taxon>Thripoidea</taxon>
        <taxon>Thripidae</taxon>
        <taxon>Frankliniella</taxon>
    </lineage>
</organism>
<feature type="domain" description="Transposase Helix-turn-helix" evidence="5">
    <location>
        <begin position="281"/>
        <end position="331"/>
    </location>
</feature>
<dbReference type="Proteomes" id="UP000504606">
    <property type="component" value="Unplaced"/>
</dbReference>
<dbReference type="GO" id="GO:0046872">
    <property type="term" value="F:metal ion binding"/>
    <property type="evidence" value="ECO:0007669"/>
    <property type="project" value="UniProtKB-KW"/>
</dbReference>
<feature type="region of interest" description="Disordered" evidence="3">
    <location>
        <begin position="137"/>
        <end position="163"/>
    </location>
</feature>
<reference evidence="7" key="1">
    <citation type="submission" date="2025-08" db="UniProtKB">
        <authorList>
            <consortium name="RefSeq"/>
        </authorList>
    </citation>
    <scope>IDENTIFICATION</scope>
    <source>
        <tissue evidence="7">Whole organism</tissue>
    </source>
</reference>
<dbReference type="PANTHER" id="PTHR23080">
    <property type="entry name" value="THAP DOMAIN PROTEIN"/>
    <property type="match status" value="1"/>
</dbReference>
<comment type="cofactor">
    <cofactor evidence="1">
        <name>a divalent metal cation</name>
        <dbReference type="ChEBI" id="CHEBI:60240"/>
    </cofactor>
</comment>
<protein>
    <submittedName>
        <fullName evidence="7">Uncharacterized protein LOC113217424</fullName>
    </submittedName>
</protein>
<accession>A0A6J1TQW3</accession>
<dbReference type="RefSeq" id="XP_026293106.1">
    <property type="nucleotide sequence ID" value="XM_026437321.2"/>
</dbReference>
<evidence type="ECO:0000259" key="5">
    <source>
        <dbReference type="Pfam" id="PF13613"/>
    </source>
</evidence>
<dbReference type="InterPro" id="IPR027805">
    <property type="entry name" value="Transposase_HTH_dom"/>
</dbReference>
<proteinExistence type="predicted"/>
<feature type="compositionally biased region" description="Acidic residues" evidence="3">
    <location>
        <begin position="154"/>
        <end position="163"/>
    </location>
</feature>
<evidence type="ECO:0000313" key="6">
    <source>
        <dbReference type="Proteomes" id="UP000504606"/>
    </source>
</evidence>
<keyword evidence="6" id="KW-1185">Reference proteome</keyword>
<evidence type="ECO:0000256" key="1">
    <source>
        <dbReference type="ARBA" id="ARBA00001968"/>
    </source>
</evidence>
<gene>
    <name evidence="7" type="primary">LOC113217424</name>
</gene>
<dbReference type="AlphaFoldDB" id="A0A6J1TQW3"/>
<sequence>MVKNCCIYTCRSRAAKNHAKKSYFRVPVEASTRTRWKNPRREWLERRRALWLSRIFGNALPSPQSPNTVSKNLWVCEDHFLQGRPSAVHEINHPDWAPSQHIVSRQISMDAVGAMENRQFSTAASNETKEACQTAVTEDHDYLGPRVTQGDSNPPDEEEDDSEHIDIVEDQRVTDSNCFSVCGSETVGTQTLSYKRDVGIQTIKKMRSVSVQTDITSLDMDKHDKSIASLEKKVSCLELREEFFKGNDDAVLFYTGLPSYKILLLIFNFVCDYISVTNRSSLTKFQQFLLTMMKLRLNLYFKDLAYRFCVSEQTASRIFNSTVGILYSRLKRGVFWPDREVLRSNMPLTFEKAFGKSVSVIINCFEIFFERASNLKALGETFSNYKHQQTLKYLIGITPQGFICYISEGFEGKASDKFATAKSTFLEHLEPGDHILADRGFLIDDMVSSCYAKVIIPGFKKDLQQISPSEVERTRKIANVSVHVERVIGSLRQKYTILGSTIPISLLTNDHVFFDEIVHLCCCLVNFCESVVPML</sequence>
<keyword evidence="2" id="KW-0479">Metal-binding</keyword>
<dbReference type="Pfam" id="PF13613">
    <property type="entry name" value="HTH_Tnp_4"/>
    <property type="match status" value="1"/>
</dbReference>
<dbReference type="KEGG" id="foc:113217424"/>
<dbReference type="OrthoDB" id="8195867at2759"/>
<evidence type="ECO:0000313" key="7">
    <source>
        <dbReference type="RefSeq" id="XP_026293106.1"/>
    </source>
</evidence>
<evidence type="ECO:0000256" key="3">
    <source>
        <dbReference type="SAM" id="MobiDB-lite"/>
    </source>
</evidence>
<dbReference type="GeneID" id="113217424"/>
<dbReference type="InterPro" id="IPR027806">
    <property type="entry name" value="HARBI1_dom"/>
</dbReference>
<name>A0A6J1TQW3_FRAOC</name>